<dbReference type="Proteomes" id="UP000824881">
    <property type="component" value="Unassembled WGS sequence"/>
</dbReference>
<comment type="caution">
    <text evidence="1">The sequence shown here is derived from an EMBL/GenBank/DDBJ whole genome shotgun (WGS) entry which is preliminary data.</text>
</comment>
<gene>
    <name evidence="1" type="ORF">CCMSSC00406_0008392</name>
</gene>
<sequence>MMRFRYYILLASFLVALVFAQEQVIFNNLHPSWNTQPLADVSSQVKGAILAAKHEGEKWTHVGKEYIKQSGLIYELVSHPKFDDYQLRVTEPKLCDPSVQQYSGYLDIAEGKHLFFWFFEARNSPKTAPLILWLNGGPGGSSTTGLLLELGPCSIADSGHNTTYNPHSWNTDANIIFLDQPVNVGFSYTDDGSTVNNSPAAGKDVYAFLELFLHQFPEYANLPFHLAAESYGGTYAPNIASVIHEQNRQLNHAHAAEGVRRINFASVVLANGLTDPYTQMGSIADYLCEGPYPVYSDPNGPECQSLRSKIPTCQHLIKSCYQFNSRFTCVPAQLYCNTQLFAPLMKLALNPYDANGLDRNIHERACDQGRTWCQPVSSIRDVEVNRAFTRQGDGMHNSALLLTDLVNDGVRLLVYAGNADAMCHFIGNERWVELLDSNFNSEFAATKPVPWILKSSGKQAGEARSAGGSGFTAGNVTFVTVFEAGHMVPYDQAEAALDLITRWTTNVPLSLH</sequence>
<accession>A0ACB7J7T5</accession>
<protein>
    <submittedName>
        <fullName evidence="1">Uncharacterized protein</fullName>
    </submittedName>
</protein>
<evidence type="ECO:0000313" key="2">
    <source>
        <dbReference type="Proteomes" id="UP000824881"/>
    </source>
</evidence>
<dbReference type="EMBL" id="WQMT02000002">
    <property type="protein sequence ID" value="KAG9225864.1"/>
    <property type="molecule type" value="Genomic_DNA"/>
</dbReference>
<reference evidence="1 2" key="1">
    <citation type="journal article" date="2021" name="Appl. Environ. Microbiol.">
        <title>Genetic linkage and physical mapping for an oyster mushroom Pleurotus cornucopiae and QTL analysis for the trait cap color.</title>
        <authorList>
            <person name="Zhang Y."/>
            <person name="Gao W."/>
            <person name="Sonnenberg A."/>
            <person name="Chen Q."/>
            <person name="Zhang J."/>
            <person name="Huang C."/>
        </authorList>
    </citation>
    <scope>NUCLEOTIDE SEQUENCE [LARGE SCALE GENOMIC DNA]</scope>
    <source>
        <strain evidence="1">CCMSSC00406</strain>
    </source>
</reference>
<keyword evidence="2" id="KW-1185">Reference proteome</keyword>
<evidence type="ECO:0000313" key="1">
    <source>
        <dbReference type="EMBL" id="KAG9225864.1"/>
    </source>
</evidence>
<proteinExistence type="predicted"/>
<name>A0ACB7J7T5_PLECO</name>
<organism evidence="1 2">
    <name type="scientific">Pleurotus cornucopiae</name>
    <name type="common">Cornucopia mushroom</name>
    <dbReference type="NCBI Taxonomy" id="5321"/>
    <lineage>
        <taxon>Eukaryota</taxon>
        <taxon>Fungi</taxon>
        <taxon>Dikarya</taxon>
        <taxon>Basidiomycota</taxon>
        <taxon>Agaricomycotina</taxon>
        <taxon>Agaricomycetes</taxon>
        <taxon>Agaricomycetidae</taxon>
        <taxon>Agaricales</taxon>
        <taxon>Pleurotineae</taxon>
        <taxon>Pleurotaceae</taxon>
        <taxon>Pleurotus</taxon>
    </lineage>
</organism>